<protein>
    <submittedName>
        <fullName evidence="1">Uncharacterized protein</fullName>
    </submittedName>
</protein>
<comment type="caution">
    <text evidence="1">The sequence shown here is derived from an EMBL/GenBank/DDBJ whole genome shotgun (WGS) entry which is preliminary data.</text>
</comment>
<dbReference type="Proteomes" id="UP001519460">
    <property type="component" value="Unassembled WGS sequence"/>
</dbReference>
<gene>
    <name evidence="1" type="ORF">BaRGS_00039297</name>
</gene>
<dbReference type="AlphaFoldDB" id="A0ABD0J447"/>
<reference evidence="1 2" key="1">
    <citation type="journal article" date="2023" name="Sci. Data">
        <title>Genome assembly of the Korean intertidal mud-creeper Batillaria attramentaria.</title>
        <authorList>
            <person name="Patra A.K."/>
            <person name="Ho P.T."/>
            <person name="Jun S."/>
            <person name="Lee S.J."/>
            <person name="Kim Y."/>
            <person name="Won Y.J."/>
        </authorList>
    </citation>
    <scope>NUCLEOTIDE SEQUENCE [LARGE SCALE GENOMIC DNA]</scope>
    <source>
        <strain evidence="1">Wonlab-2016</strain>
    </source>
</reference>
<proteinExistence type="predicted"/>
<evidence type="ECO:0000313" key="1">
    <source>
        <dbReference type="EMBL" id="KAK7456958.1"/>
    </source>
</evidence>
<name>A0ABD0J447_9CAEN</name>
<keyword evidence="2" id="KW-1185">Reference proteome</keyword>
<accession>A0ABD0J447</accession>
<dbReference type="EMBL" id="JACVVK020000677">
    <property type="protein sequence ID" value="KAK7456958.1"/>
    <property type="molecule type" value="Genomic_DNA"/>
</dbReference>
<sequence>MDDPSLPSSGLGVASLLPVSATDVQGQADGSALQERQFRLMGRPLRLLSGFWILGQIGWRVVREFLFTLPAPSRYA</sequence>
<evidence type="ECO:0000313" key="2">
    <source>
        <dbReference type="Proteomes" id="UP001519460"/>
    </source>
</evidence>
<organism evidence="1 2">
    <name type="scientific">Batillaria attramentaria</name>
    <dbReference type="NCBI Taxonomy" id="370345"/>
    <lineage>
        <taxon>Eukaryota</taxon>
        <taxon>Metazoa</taxon>
        <taxon>Spiralia</taxon>
        <taxon>Lophotrochozoa</taxon>
        <taxon>Mollusca</taxon>
        <taxon>Gastropoda</taxon>
        <taxon>Caenogastropoda</taxon>
        <taxon>Sorbeoconcha</taxon>
        <taxon>Cerithioidea</taxon>
        <taxon>Batillariidae</taxon>
        <taxon>Batillaria</taxon>
    </lineage>
</organism>